<evidence type="ECO:0000313" key="2">
    <source>
        <dbReference type="Proteomes" id="UP001165064"/>
    </source>
</evidence>
<name>A0ACB5TC42_AMBMO</name>
<accession>A0ACB5TC42</accession>
<gene>
    <name evidence="1" type="ORF">Amon02_000731800</name>
</gene>
<protein>
    <submittedName>
        <fullName evidence="1">Unnamed protein product</fullName>
    </submittedName>
</protein>
<comment type="caution">
    <text evidence="1">The sequence shown here is derived from an EMBL/GenBank/DDBJ whole genome shotgun (WGS) entry which is preliminary data.</text>
</comment>
<dbReference type="EMBL" id="BSXS01006060">
    <property type="protein sequence ID" value="GME85043.1"/>
    <property type="molecule type" value="Genomic_DNA"/>
</dbReference>
<evidence type="ECO:0000313" key="1">
    <source>
        <dbReference type="EMBL" id="GME85043.1"/>
    </source>
</evidence>
<dbReference type="Proteomes" id="UP001165064">
    <property type="component" value="Unassembled WGS sequence"/>
</dbReference>
<keyword evidence="2" id="KW-1185">Reference proteome</keyword>
<organism evidence="1 2">
    <name type="scientific">Ambrosiozyma monospora</name>
    <name type="common">Yeast</name>
    <name type="synonym">Endomycopsis monosporus</name>
    <dbReference type="NCBI Taxonomy" id="43982"/>
    <lineage>
        <taxon>Eukaryota</taxon>
        <taxon>Fungi</taxon>
        <taxon>Dikarya</taxon>
        <taxon>Ascomycota</taxon>
        <taxon>Saccharomycotina</taxon>
        <taxon>Pichiomycetes</taxon>
        <taxon>Pichiales</taxon>
        <taxon>Pichiaceae</taxon>
        <taxon>Ambrosiozyma</taxon>
    </lineage>
</organism>
<proteinExistence type="predicted"/>
<sequence length="604" mass="68174">MSSSPDPVLNNLQNYPRRSASPQTQLHHSHPPVNASPPPPPVPLGKSPGKSPSTGHISLQERQQQIKQQQQQQQQQLLHKQQQRQHQKEIQAKIQAQQQAQAQAQAQVQAQLQAQVQAQQAAAHHHHPQLPPQVPPQQPQGQPAHIQPPVQPTLEKLPPGTVFKVGKHEAKIVKYLSEGGFAHIYVVEISPPENGSNIACLKRVIVPNKEGLNLLRAEVEVMQRLSGCDNVVNYYDSNASRMGNTHFYEVLVLMELCTNKSLLDYMNSRLTTKLTESEILKIMYDISKGVYYMHSLKLIHRDIKIENVLIDSNFNFKVCDFGSTCPILRVPRTQQEFQILQNDLLHQTTPQYRSPEMLDLYRGIPIDDKSDIWALGVFLYKLCYYTTPFENAGELAILHAAYKFPPNPPISMGIKNLINIMLQENPQFRPNIYQILIELFKLKGKDVSSLEIEDIFGLGEYRPPPVEQIHPGIEPFTASLVPVFSPFRSIPRSPLEMQMALQQQQQQKEEEKQQQKLKLQALEQEQASVLSPTSNLLSVSPSVSGGDISEQNTTDSSPSRASFLENVEERFPELDHTLSSAASRTKSPPYKQHASYYLPAKATY</sequence>
<reference evidence="1" key="1">
    <citation type="submission" date="2023-04" db="EMBL/GenBank/DDBJ databases">
        <title>Ambrosiozyma monospora NBRC 10751.</title>
        <authorList>
            <person name="Ichikawa N."/>
            <person name="Sato H."/>
            <person name="Tonouchi N."/>
        </authorList>
    </citation>
    <scope>NUCLEOTIDE SEQUENCE</scope>
    <source>
        <strain evidence="1">NBRC 10751</strain>
    </source>
</reference>